<keyword evidence="2" id="KW-1133">Transmembrane helix</keyword>
<proteinExistence type="predicted"/>
<feature type="transmembrane region" description="Helical" evidence="2">
    <location>
        <begin position="28"/>
        <end position="46"/>
    </location>
</feature>
<dbReference type="RefSeq" id="WP_345581204.1">
    <property type="nucleotide sequence ID" value="NZ_BAABLV010000020.1"/>
</dbReference>
<sequence length="109" mass="11392">MVFGGRLQGRLKRRGRDKPADSYPDSPLALALTVAVLGVGVVFATLGRWRMASLIIGAALLLGAGLRLVLPRTAAGLLVVRRRWIDVSVLAVLGAAVVVLAFVVPPSAP</sequence>
<keyword evidence="2" id="KW-0472">Membrane</keyword>
<protein>
    <recommendedName>
        <fullName evidence="5">DUF3017 domain-containing protein</fullName>
    </recommendedName>
</protein>
<dbReference type="Proteomes" id="UP001501521">
    <property type="component" value="Unassembled WGS sequence"/>
</dbReference>
<keyword evidence="4" id="KW-1185">Reference proteome</keyword>
<dbReference type="InterPro" id="IPR021385">
    <property type="entry name" value="DUF3017"/>
</dbReference>
<evidence type="ECO:0008006" key="5">
    <source>
        <dbReference type="Google" id="ProtNLM"/>
    </source>
</evidence>
<dbReference type="Pfam" id="PF11222">
    <property type="entry name" value="DUF3017"/>
    <property type="match status" value="1"/>
</dbReference>
<name>A0ABP9FBN8_9ACTN</name>
<feature type="transmembrane region" description="Helical" evidence="2">
    <location>
        <begin position="82"/>
        <end position="104"/>
    </location>
</feature>
<reference evidence="4" key="1">
    <citation type="journal article" date="2019" name="Int. J. Syst. Evol. Microbiol.">
        <title>The Global Catalogue of Microorganisms (GCM) 10K type strain sequencing project: providing services to taxonomists for standard genome sequencing and annotation.</title>
        <authorList>
            <consortium name="The Broad Institute Genomics Platform"/>
            <consortium name="The Broad Institute Genome Sequencing Center for Infectious Disease"/>
            <person name="Wu L."/>
            <person name="Ma J."/>
        </authorList>
    </citation>
    <scope>NUCLEOTIDE SEQUENCE [LARGE SCALE GENOMIC DNA]</scope>
    <source>
        <strain evidence="4">JCM 19125</strain>
    </source>
</reference>
<feature type="transmembrane region" description="Helical" evidence="2">
    <location>
        <begin position="52"/>
        <end position="70"/>
    </location>
</feature>
<feature type="region of interest" description="Disordered" evidence="1">
    <location>
        <begin position="1"/>
        <end position="24"/>
    </location>
</feature>
<gene>
    <name evidence="3" type="ORF">GCM10025789_14670</name>
</gene>
<evidence type="ECO:0000313" key="4">
    <source>
        <dbReference type="Proteomes" id="UP001501521"/>
    </source>
</evidence>
<evidence type="ECO:0000256" key="1">
    <source>
        <dbReference type="SAM" id="MobiDB-lite"/>
    </source>
</evidence>
<evidence type="ECO:0000256" key="2">
    <source>
        <dbReference type="SAM" id="Phobius"/>
    </source>
</evidence>
<comment type="caution">
    <text evidence="3">The sequence shown here is derived from an EMBL/GenBank/DDBJ whole genome shotgun (WGS) entry which is preliminary data.</text>
</comment>
<accession>A0ABP9FBN8</accession>
<dbReference type="EMBL" id="BAABLV010000020">
    <property type="protein sequence ID" value="GAA4897765.1"/>
    <property type="molecule type" value="Genomic_DNA"/>
</dbReference>
<organism evidence="3 4">
    <name type="scientific">Tessaracoccus lubricantis</name>
    <dbReference type="NCBI Taxonomy" id="545543"/>
    <lineage>
        <taxon>Bacteria</taxon>
        <taxon>Bacillati</taxon>
        <taxon>Actinomycetota</taxon>
        <taxon>Actinomycetes</taxon>
        <taxon>Propionibacteriales</taxon>
        <taxon>Propionibacteriaceae</taxon>
        <taxon>Tessaracoccus</taxon>
    </lineage>
</organism>
<evidence type="ECO:0000313" key="3">
    <source>
        <dbReference type="EMBL" id="GAA4897765.1"/>
    </source>
</evidence>
<keyword evidence="2" id="KW-0812">Transmembrane</keyword>